<evidence type="ECO:0000256" key="1">
    <source>
        <dbReference type="SAM" id="MobiDB-lite"/>
    </source>
</evidence>
<dbReference type="PROSITE" id="PS50280">
    <property type="entry name" value="SET"/>
    <property type="match status" value="1"/>
</dbReference>
<feature type="region of interest" description="Disordered" evidence="1">
    <location>
        <begin position="776"/>
        <end position="799"/>
    </location>
</feature>
<feature type="region of interest" description="Disordered" evidence="1">
    <location>
        <begin position="1106"/>
        <end position="1133"/>
    </location>
</feature>
<evidence type="ECO:0000259" key="2">
    <source>
        <dbReference type="PROSITE" id="PS50280"/>
    </source>
</evidence>
<comment type="caution">
    <text evidence="3">The sequence shown here is derived from an EMBL/GenBank/DDBJ whole genome shotgun (WGS) entry which is preliminary data.</text>
</comment>
<evidence type="ECO:0000313" key="4">
    <source>
        <dbReference type="Proteomes" id="UP001211907"/>
    </source>
</evidence>
<feature type="compositionally biased region" description="Low complexity" evidence="1">
    <location>
        <begin position="863"/>
        <end position="874"/>
    </location>
</feature>
<name>A0AAD5SZC2_9FUNG</name>
<keyword evidence="4" id="KW-1185">Reference proteome</keyword>
<feature type="compositionally biased region" description="Polar residues" evidence="1">
    <location>
        <begin position="843"/>
        <end position="862"/>
    </location>
</feature>
<dbReference type="SUPFAM" id="SSF82199">
    <property type="entry name" value="SET domain"/>
    <property type="match status" value="1"/>
</dbReference>
<sequence length="1392" mass="155358">ELLMHVYNTLDPKKISKEPDRPWRNPFEIEKIVSVKDASPSEKRKVTKLVVANRDIKPGEFIGMYEGQYMLDVEHENLEPTNLLNAFEREYKLHESHSTAEEVITLGVDFLAEAKISQTKWLNSDGLNDHGTKRINSKIVIDGSKCRGMYGWASEINDFRSDPLGFKPTGKNKYDKNDEGRSANCGIYEVVVAKWPVYFLIVNRKIKCNEEVLLDYGENYWPYIKPKFDDEMLVSNYLNPLETHITTLWEYAIPNWINSFNFLPDTLVRMQDQIFNHFDGKDLSDEQFDSIQNLLGTIKETFDVVNIVLSSLEKSLDDHKIRQETRKKETWGCRRRGIAMPSRIMALYFQSKMDKFDYWIRCVKKLEEFCNKITSSAVKSEWDLSSVFESGEQKLKSKKIAVGLERNRPQSILHKPVVSTILKAEYRDEVAAVKKISQQTEVVDFKTYKTDQHQIQNAPPLINLPSALKIVRINLVPQPIQRLDEPVKPWPTISVPIQLNIPSPSLHVPEHSADDDVESDYSEIDDKVVFPVEFNRSEKKKDVMDDEEEIMEEGGVIPKEDTQILTPQQFMGKRRGDFSIEEPPKKRTFSSSVAEDTRMLDNISKVAYISQPIVGTLSDIFQSKFPPAISKNKLNRPNNHRCGTITSSDTSNFSNQKPKNLIAQSAFSNDSKFNEKSPQISLSQEHSELLTMDVDLTSKIQNGSSNSTKILDTSSIVPTTTPPPADSTSPAIFVPAPIVVNPTIAIQPTQSMLAKTTMPLIVSVSLNDTQIHSNYQTDSKNFNKPVSLQTNGPKESFTTIRQPIEKNVLSAYSLDIPLNDNILKSPAVNGFESREQPKYYEKGNSSSKPPQPVNTNRSSQPTSNVASKNSSFSNSWKSLPLPKYVNEGIYPLKIACEMPSNYIDLKICAALESTLLTMDRMRLLVNTTPYINGNNMIFTVEKVDWRDHDSMKKLVIQMFANEYENAVNVNPHNRVESNQIEVNPNRIESNQMEFNRMMSNQVETDYNNKDSFQESNSALTKLLMLDQQKNPIENPSKTQDQHKISNVVSNIAININQSNKNFVSANNSPGETSVSSNSTRNELIVSNVRQPSQQLVSPLLQTAIHSKQPDNSNAPSSLNNTLNDVPPSAENSKSQNILRKFSVSAASLGKLNDKSSFILASSSIPSELIAVDSPTKVQFADFSANKPTALLSPPLQPTLQQTERFLLHSPKVTKHDNSMLGGVTKPNSQITNASSLISSSANSISAAGVVNSGTSADVVGVSQDKNFGVNLSDSVSAAESGNASITPISTLVGAISAVVGATATTEETARELTAVKLTAATKTMTIDNNSKSDVIELSDSDDCKIISATIDNIAKRKKSKQKKRKSTNISDEVEIIGEIIHVPSDEEVLLVE</sequence>
<feature type="region of interest" description="Disordered" evidence="1">
    <location>
        <begin position="837"/>
        <end position="874"/>
    </location>
</feature>
<dbReference type="Proteomes" id="UP001211907">
    <property type="component" value="Unassembled WGS sequence"/>
</dbReference>
<feature type="domain" description="SET" evidence="2">
    <location>
        <begin position="30"/>
        <end position="217"/>
    </location>
</feature>
<protein>
    <recommendedName>
        <fullName evidence="2">SET domain-containing protein</fullName>
    </recommendedName>
</protein>
<organism evidence="3 4">
    <name type="scientific">Physocladia obscura</name>
    <dbReference type="NCBI Taxonomy" id="109957"/>
    <lineage>
        <taxon>Eukaryota</taxon>
        <taxon>Fungi</taxon>
        <taxon>Fungi incertae sedis</taxon>
        <taxon>Chytridiomycota</taxon>
        <taxon>Chytridiomycota incertae sedis</taxon>
        <taxon>Chytridiomycetes</taxon>
        <taxon>Chytridiales</taxon>
        <taxon>Chytriomycetaceae</taxon>
        <taxon>Physocladia</taxon>
    </lineage>
</organism>
<feature type="non-terminal residue" evidence="3">
    <location>
        <position position="1"/>
    </location>
</feature>
<accession>A0AAD5SZC2</accession>
<dbReference type="Gene3D" id="2.170.270.10">
    <property type="entry name" value="SET domain"/>
    <property type="match status" value="1"/>
</dbReference>
<gene>
    <name evidence="3" type="ORF">HK100_012746</name>
</gene>
<dbReference type="InterPro" id="IPR001214">
    <property type="entry name" value="SET_dom"/>
</dbReference>
<dbReference type="CDD" id="cd08161">
    <property type="entry name" value="SET"/>
    <property type="match status" value="1"/>
</dbReference>
<proteinExistence type="predicted"/>
<evidence type="ECO:0000313" key="3">
    <source>
        <dbReference type="EMBL" id="KAJ3120540.1"/>
    </source>
</evidence>
<dbReference type="InterPro" id="IPR046341">
    <property type="entry name" value="SET_dom_sf"/>
</dbReference>
<reference evidence="3" key="1">
    <citation type="submission" date="2020-05" db="EMBL/GenBank/DDBJ databases">
        <title>Phylogenomic resolution of chytrid fungi.</title>
        <authorList>
            <person name="Stajich J.E."/>
            <person name="Amses K."/>
            <person name="Simmons R."/>
            <person name="Seto K."/>
            <person name="Myers J."/>
            <person name="Bonds A."/>
            <person name="Quandt C.A."/>
            <person name="Barry K."/>
            <person name="Liu P."/>
            <person name="Grigoriev I."/>
            <person name="Longcore J.E."/>
            <person name="James T.Y."/>
        </authorList>
    </citation>
    <scope>NUCLEOTIDE SEQUENCE</scope>
    <source>
        <strain evidence="3">JEL0513</strain>
    </source>
</reference>
<dbReference type="EMBL" id="JADGJH010000956">
    <property type="protein sequence ID" value="KAJ3120540.1"/>
    <property type="molecule type" value="Genomic_DNA"/>
</dbReference>